<evidence type="ECO:0000256" key="5">
    <source>
        <dbReference type="ARBA" id="ARBA00023204"/>
    </source>
</evidence>
<keyword evidence="10" id="KW-1185">Reference proteome</keyword>
<accession>A0A285CJV9</accession>
<dbReference type="Gene3D" id="2.40.50.140">
    <property type="entry name" value="Nucleic acid-binding proteins"/>
    <property type="match status" value="1"/>
</dbReference>
<comment type="function">
    <text evidence="7">Involved in DNA repair and RecF pathway recombination.</text>
</comment>
<dbReference type="InterPro" id="IPR022572">
    <property type="entry name" value="DNA_rep/recomb_RecO_N"/>
</dbReference>
<dbReference type="AlphaFoldDB" id="A0A285CJV9"/>
<dbReference type="RefSeq" id="WP_097157294.1">
    <property type="nucleotide sequence ID" value="NZ_JBEPMQ010000013.1"/>
</dbReference>
<keyword evidence="3 7" id="KW-0227">DNA damage</keyword>
<dbReference type="InterPro" id="IPR042242">
    <property type="entry name" value="RecO_C"/>
</dbReference>
<proteinExistence type="inferred from homology"/>
<evidence type="ECO:0000313" key="9">
    <source>
        <dbReference type="EMBL" id="SNX67881.1"/>
    </source>
</evidence>
<feature type="domain" description="DNA replication/recombination mediator RecO N-terminal" evidence="8">
    <location>
        <begin position="4"/>
        <end position="77"/>
    </location>
</feature>
<keyword evidence="5 7" id="KW-0234">DNA repair</keyword>
<dbReference type="OrthoDB" id="9797083at2"/>
<evidence type="ECO:0000259" key="8">
    <source>
        <dbReference type="Pfam" id="PF11967"/>
    </source>
</evidence>
<evidence type="ECO:0000256" key="2">
    <source>
        <dbReference type="ARBA" id="ARBA00021310"/>
    </source>
</evidence>
<evidence type="ECO:0000313" key="10">
    <source>
        <dbReference type="Proteomes" id="UP000219546"/>
    </source>
</evidence>
<dbReference type="HAMAP" id="MF_00201">
    <property type="entry name" value="RecO"/>
    <property type="match status" value="1"/>
</dbReference>
<dbReference type="Pfam" id="PF11967">
    <property type="entry name" value="RecO_N"/>
    <property type="match status" value="1"/>
</dbReference>
<gene>
    <name evidence="7" type="primary">recO</name>
    <name evidence="9" type="ORF">SAMN05877753_10285</name>
</gene>
<dbReference type="SUPFAM" id="SSF57863">
    <property type="entry name" value="ArfGap/RecO-like zinc finger"/>
    <property type="match status" value="1"/>
</dbReference>
<dbReference type="EMBL" id="OAOP01000002">
    <property type="protein sequence ID" value="SNX67881.1"/>
    <property type="molecule type" value="Genomic_DNA"/>
</dbReference>
<dbReference type="NCBIfam" id="TIGR00613">
    <property type="entry name" value="reco"/>
    <property type="match status" value="1"/>
</dbReference>
<dbReference type="Gene3D" id="1.20.1440.120">
    <property type="entry name" value="Recombination protein O, C-terminal domain"/>
    <property type="match status" value="1"/>
</dbReference>
<dbReference type="InterPro" id="IPR003717">
    <property type="entry name" value="RecO"/>
</dbReference>
<dbReference type="PANTHER" id="PTHR33991:SF1">
    <property type="entry name" value="DNA REPAIR PROTEIN RECO"/>
    <property type="match status" value="1"/>
</dbReference>
<comment type="similarity">
    <text evidence="1 7">Belongs to the RecO family.</text>
</comment>
<dbReference type="PANTHER" id="PTHR33991">
    <property type="entry name" value="DNA REPAIR PROTEIN RECO"/>
    <property type="match status" value="1"/>
</dbReference>
<dbReference type="InterPro" id="IPR037278">
    <property type="entry name" value="ARFGAP/RecO"/>
</dbReference>
<dbReference type="SUPFAM" id="SSF50249">
    <property type="entry name" value="Nucleic acid-binding proteins"/>
    <property type="match status" value="1"/>
</dbReference>
<dbReference type="GO" id="GO:0006310">
    <property type="term" value="P:DNA recombination"/>
    <property type="evidence" value="ECO:0007669"/>
    <property type="project" value="UniProtKB-UniRule"/>
</dbReference>
<protein>
    <recommendedName>
        <fullName evidence="2 7">DNA repair protein RecO</fullName>
    </recommendedName>
    <alternativeName>
        <fullName evidence="6 7">Recombination protein O</fullName>
    </alternativeName>
</protein>
<dbReference type="GO" id="GO:0006302">
    <property type="term" value="P:double-strand break repair"/>
    <property type="evidence" value="ECO:0007669"/>
    <property type="project" value="TreeGrafter"/>
</dbReference>
<evidence type="ECO:0000256" key="7">
    <source>
        <dbReference type="HAMAP-Rule" id="MF_00201"/>
    </source>
</evidence>
<evidence type="ECO:0000256" key="3">
    <source>
        <dbReference type="ARBA" id="ARBA00022763"/>
    </source>
</evidence>
<keyword evidence="4 7" id="KW-0233">DNA recombination</keyword>
<evidence type="ECO:0000256" key="6">
    <source>
        <dbReference type="ARBA" id="ARBA00033409"/>
    </source>
</evidence>
<reference evidence="9 10" key="1">
    <citation type="submission" date="2017-08" db="EMBL/GenBank/DDBJ databases">
        <authorList>
            <person name="de Groot N.N."/>
        </authorList>
    </citation>
    <scope>NUCLEOTIDE SEQUENCE [LARGE SCALE GENOMIC DNA]</scope>
    <source>
        <strain evidence="9 10">JC228</strain>
    </source>
</reference>
<dbReference type="GO" id="GO:0043590">
    <property type="term" value="C:bacterial nucleoid"/>
    <property type="evidence" value="ECO:0007669"/>
    <property type="project" value="TreeGrafter"/>
</dbReference>
<dbReference type="Proteomes" id="UP000219546">
    <property type="component" value="Unassembled WGS sequence"/>
</dbReference>
<evidence type="ECO:0000256" key="4">
    <source>
        <dbReference type="ARBA" id="ARBA00023172"/>
    </source>
</evidence>
<dbReference type="Pfam" id="PF02565">
    <property type="entry name" value="RecO_C"/>
    <property type="match status" value="1"/>
</dbReference>
<dbReference type="InterPro" id="IPR012340">
    <property type="entry name" value="NA-bd_OB-fold"/>
</dbReference>
<name>A0A285CJV9_9BACI</name>
<sequence length="252" mass="28744">MFNKGEGIVLKTTDYGETNKIVTLLTKNWGKIGVMARGAKKPNSKLSSCSQIFTIGSYLFQLNRGLGMLHQGETIQSMRGLREDIYLTAFAAYIVELAEKGTDERKPIPKLYEQLALSLQYLQEAYDPDIIKTIFEIKMLPILGLKPVFHECVHCKAKEGIFSFSVRENGFLCHRCFEIDPYRIPISPSTTRLLSQFARINLEQIGSIQVKDQTKKELDVVMEQYYDTYSGLFLKSKGVLKQIKQVWKPAQD</sequence>
<evidence type="ECO:0000256" key="1">
    <source>
        <dbReference type="ARBA" id="ARBA00007452"/>
    </source>
</evidence>
<organism evidence="9 10">
    <name type="scientific">Bacillus oleivorans</name>
    <dbReference type="NCBI Taxonomy" id="1448271"/>
    <lineage>
        <taxon>Bacteria</taxon>
        <taxon>Bacillati</taxon>
        <taxon>Bacillota</taxon>
        <taxon>Bacilli</taxon>
        <taxon>Bacillales</taxon>
        <taxon>Bacillaceae</taxon>
        <taxon>Bacillus</taxon>
    </lineage>
</organism>